<evidence type="ECO:0000313" key="8">
    <source>
        <dbReference type="Proteomes" id="UP000231252"/>
    </source>
</evidence>
<evidence type="ECO:0000256" key="1">
    <source>
        <dbReference type="ARBA" id="ARBA00006640"/>
    </source>
</evidence>
<dbReference type="AlphaFoldDB" id="A0A2H0XF66"/>
<accession>A0A2H0XF66</accession>
<evidence type="ECO:0000313" key="7">
    <source>
        <dbReference type="EMBL" id="PIS22789.1"/>
    </source>
</evidence>
<proteinExistence type="inferred from homology"/>
<sequence length="63" mass="7801">MVRIKVRNNESLEQALRRFNRDVLRDGILKELKEREHYTKPSESKRLRNKEKARKIYYDRLRG</sequence>
<evidence type="ECO:0000256" key="5">
    <source>
        <dbReference type="HAMAP-Rule" id="MF_00358"/>
    </source>
</evidence>
<evidence type="ECO:0000256" key="4">
    <source>
        <dbReference type="ARBA" id="ARBA00035135"/>
    </source>
</evidence>
<name>A0A2H0XF66_UNCKA</name>
<keyword evidence="2 5" id="KW-0689">Ribosomal protein</keyword>
<protein>
    <recommendedName>
        <fullName evidence="4 5">Small ribosomal subunit protein bS21</fullName>
    </recommendedName>
</protein>
<dbReference type="InterPro" id="IPR038380">
    <property type="entry name" value="Ribosomal_bS21_sf"/>
</dbReference>
<gene>
    <name evidence="5 7" type="primary">rpsU</name>
    <name evidence="7" type="ORF">COT50_00220</name>
</gene>
<dbReference type="GO" id="GO:0006412">
    <property type="term" value="P:translation"/>
    <property type="evidence" value="ECO:0007669"/>
    <property type="project" value="UniProtKB-UniRule"/>
</dbReference>
<reference evidence="8" key="1">
    <citation type="submission" date="2017-09" db="EMBL/GenBank/DDBJ databases">
        <title>Depth-based differentiation of microbial function through sediment-hosted aquifers and enrichment of novel symbionts in the deep terrestrial subsurface.</title>
        <authorList>
            <person name="Probst A.J."/>
            <person name="Ladd B."/>
            <person name="Jarett J.K."/>
            <person name="Geller-Mcgrath D.E."/>
            <person name="Sieber C.M.K."/>
            <person name="Emerson J.B."/>
            <person name="Anantharaman K."/>
            <person name="Thomas B.C."/>
            <person name="Malmstrom R."/>
            <person name="Stieglmeier M."/>
            <person name="Klingl A."/>
            <person name="Woyke T."/>
            <person name="Ryan C.M."/>
            <person name="Banfield J.F."/>
        </authorList>
    </citation>
    <scope>NUCLEOTIDE SEQUENCE [LARGE SCALE GENOMIC DNA]</scope>
</reference>
<dbReference type="HAMAP" id="MF_00358">
    <property type="entry name" value="Ribosomal_bS21"/>
    <property type="match status" value="1"/>
</dbReference>
<dbReference type="GO" id="GO:0003735">
    <property type="term" value="F:structural constituent of ribosome"/>
    <property type="evidence" value="ECO:0007669"/>
    <property type="project" value="InterPro"/>
</dbReference>
<dbReference type="NCBIfam" id="TIGR00030">
    <property type="entry name" value="S21p"/>
    <property type="match status" value="1"/>
</dbReference>
<dbReference type="PRINTS" id="PR00976">
    <property type="entry name" value="RIBOSOMALS21"/>
</dbReference>
<dbReference type="PANTHER" id="PTHR21109">
    <property type="entry name" value="MITOCHONDRIAL 28S RIBOSOMAL PROTEIN S21"/>
    <property type="match status" value="1"/>
</dbReference>
<dbReference type="Pfam" id="PF01165">
    <property type="entry name" value="Ribosomal_S21"/>
    <property type="match status" value="1"/>
</dbReference>
<comment type="caution">
    <text evidence="7">The sequence shown here is derived from an EMBL/GenBank/DDBJ whole genome shotgun (WGS) entry which is preliminary data.</text>
</comment>
<dbReference type="Proteomes" id="UP000231252">
    <property type="component" value="Unassembled WGS sequence"/>
</dbReference>
<dbReference type="GO" id="GO:0005840">
    <property type="term" value="C:ribosome"/>
    <property type="evidence" value="ECO:0007669"/>
    <property type="project" value="UniProtKB-KW"/>
</dbReference>
<dbReference type="GO" id="GO:1990904">
    <property type="term" value="C:ribonucleoprotein complex"/>
    <property type="evidence" value="ECO:0007669"/>
    <property type="project" value="UniProtKB-KW"/>
</dbReference>
<keyword evidence="3 5" id="KW-0687">Ribonucleoprotein</keyword>
<evidence type="ECO:0000256" key="2">
    <source>
        <dbReference type="ARBA" id="ARBA00022980"/>
    </source>
</evidence>
<dbReference type="EMBL" id="PEYU01000002">
    <property type="protein sequence ID" value="PIS22789.1"/>
    <property type="molecule type" value="Genomic_DNA"/>
</dbReference>
<comment type="similarity">
    <text evidence="1 5 6">Belongs to the bacterial ribosomal protein bS21 family.</text>
</comment>
<organism evidence="7 8">
    <name type="scientific">candidate division WWE3 bacterium CG08_land_8_20_14_0_20_41_10</name>
    <dbReference type="NCBI Taxonomy" id="1975085"/>
    <lineage>
        <taxon>Bacteria</taxon>
        <taxon>Katanobacteria</taxon>
    </lineage>
</organism>
<dbReference type="InterPro" id="IPR001911">
    <property type="entry name" value="Ribosomal_bS21"/>
</dbReference>
<dbReference type="PANTHER" id="PTHR21109:SF0">
    <property type="entry name" value="SMALL RIBOSOMAL SUBUNIT PROTEIN BS21M"/>
    <property type="match status" value="1"/>
</dbReference>
<evidence type="ECO:0000256" key="3">
    <source>
        <dbReference type="ARBA" id="ARBA00023274"/>
    </source>
</evidence>
<dbReference type="Gene3D" id="1.20.5.1150">
    <property type="entry name" value="Ribosomal protein S8"/>
    <property type="match status" value="1"/>
</dbReference>
<evidence type="ECO:0000256" key="6">
    <source>
        <dbReference type="RuleBase" id="RU000667"/>
    </source>
</evidence>